<accession>A0ACA9MCW3</accession>
<name>A0ACA9MCW3_9GLOM</name>
<organism evidence="1 2">
    <name type="scientific">Scutellospora calospora</name>
    <dbReference type="NCBI Taxonomy" id="85575"/>
    <lineage>
        <taxon>Eukaryota</taxon>
        <taxon>Fungi</taxon>
        <taxon>Fungi incertae sedis</taxon>
        <taxon>Mucoromycota</taxon>
        <taxon>Glomeromycotina</taxon>
        <taxon>Glomeromycetes</taxon>
        <taxon>Diversisporales</taxon>
        <taxon>Gigasporaceae</taxon>
        <taxon>Scutellospora</taxon>
    </lineage>
</organism>
<sequence length="132" mass="15744">AEKKLYNWIIEQRKQGLGVSYELACIEILNILKEPDMMILYGNSTEDFKTSNHWMSTFMKRYQLSWRKRKSFKLSNILNIDVTSVWFDMIRNFTIDQKDRMKLPPICIFKGKRLPRGEKISSSIIVWFQDNG</sequence>
<evidence type="ECO:0000313" key="2">
    <source>
        <dbReference type="Proteomes" id="UP000789860"/>
    </source>
</evidence>
<protein>
    <submittedName>
        <fullName evidence="1">8882_t:CDS:1</fullName>
    </submittedName>
</protein>
<dbReference type="EMBL" id="CAJVPM010011858">
    <property type="protein sequence ID" value="CAG8584344.1"/>
    <property type="molecule type" value="Genomic_DNA"/>
</dbReference>
<feature type="non-terminal residue" evidence="1">
    <location>
        <position position="1"/>
    </location>
</feature>
<dbReference type="Proteomes" id="UP000789860">
    <property type="component" value="Unassembled WGS sequence"/>
</dbReference>
<reference evidence="1" key="1">
    <citation type="submission" date="2021-06" db="EMBL/GenBank/DDBJ databases">
        <authorList>
            <person name="Kallberg Y."/>
            <person name="Tangrot J."/>
            <person name="Rosling A."/>
        </authorList>
    </citation>
    <scope>NUCLEOTIDE SEQUENCE</scope>
    <source>
        <strain evidence="1">AU212A</strain>
    </source>
</reference>
<comment type="caution">
    <text evidence="1">The sequence shown here is derived from an EMBL/GenBank/DDBJ whole genome shotgun (WGS) entry which is preliminary data.</text>
</comment>
<evidence type="ECO:0000313" key="1">
    <source>
        <dbReference type="EMBL" id="CAG8584344.1"/>
    </source>
</evidence>
<proteinExistence type="predicted"/>
<gene>
    <name evidence="1" type="ORF">SCALOS_LOCUS6330</name>
</gene>
<keyword evidence="2" id="KW-1185">Reference proteome</keyword>